<dbReference type="UniPathway" id="UPA00115">
    <property type="reaction ID" value="UER00410"/>
</dbReference>
<dbReference type="PIRSF" id="PIRSF000109">
    <property type="entry name" value="6PGD"/>
    <property type="match status" value="1"/>
</dbReference>
<evidence type="ECO:0000256" key="3">
    <source>
        <dbReference type="ARBA" id="ARBA00023064"/>
    </source>
</evidence>
<comment type="similarity">
    <text evidence="1 4 7">Belongs to the 6-phosphogluconate dehydrogenase family.</text>
</comment>
<dbReference type="Gene3D" id="1.10.1040.10">
    <property type="entry name" value="N-(1-d-carboxylethyl)-l-norvaline Dehydrogenase, domain 2"/>
    <property type="match status" value="1"/>
</dbReference>
<dbReference type="InterPro" id="IPR036291">
    <property type="entry name" value="NAD(P)-bd_dom_sf"/>
</dbReference>
<proteinExistence type="inferred from homology"/>
<dbReference type="Gene3D" id="3.40.50.720">
    <property type="entry name" value="NAD(P)-binding Rossmann-like Domain"/>
    <property type="match status" value="1"/>
</dbReference>
<dbReference type="GO" id="GO:0004616">
    <property type="term" value="F:phosphogluconate dehydrogenase (decarboxylating) activity"/>
    <property type="evidence" value="ECO:0007669"/>
    <property type="project" value="UniProtKB-EC"/>
</dbReference>
<protein>
    <recommendedName>
        <fullName evidence="4 7">6-phosphogluconate dehydrogenase, decarboxylating</fullName>
        <ecNumber evidence="4 7">1.1.1.44</ecNumber>
    </recommendedName>
</protein>
<dbReference type="InterPro" id="IPR006114">
    <property type="entry name" value="6PGDH_C"/>
</dbReference>
<comment type="caution">
    <text evidence="9">The sequence shown here is derived from an EMBL/GenBank/DDBJ whole genome shotgun (WGS) entry which is preliminary data.</text>
</comment>
<accession>A0A087ECQ2</accession>
<name>A0A087ECQ2_9BIFI</name>
<dbReference type="GO" id="GO:0019521">
    <property type="term" value="P:D-gluconate metabolic process"/>
    <property type="evidence" value="ECO:0007669"/>
    <property type="project" value="UniProtKB-KW"/>
</dbReference>
<dbReference type="InterPro" id="IPR008927">
    <property type="entry name" value="6-PGluconate_DH-like_C_sf"/>
</dbReference>
<dbReference type="eggNOG" id="COG0362">
    <property type="taxonomic scope" value="Bacteria"/>
</dbReference>
<feature type="binding site" description="in other chain" evidence="6">
    <location>
        <begin position="165"/>
        <end position="167"/>
    </location>
    <ligand>
        <name>substrate</name>
        <note>ligand shared between dimeric partners</note>
    </ligand>
</feature>
<keyword evidence="3 7" id="KW-0311">Gluconate utilization</keyword>
<evidence type="ECO:0000256" key="7">
    <source>
        <dbReference type="RuleBase" id="RU000485"/>
    </source>
</evidence>
<comment type="subunit">
    <text evidence="4">Homodimer.</text>
</comment>
<feature type="binding site" evidence="6">
    <location>
        <position position="492"/>
    </location>
    <ligand>
        <name>substrate</name>
        <note>ligand shared between dimeric partners</note>
    </ligand>
</feature>
<feature type="binding site" description="in other chain" evidence="6">
    <location>
        <position position="297"/>
    </location>
    <ligand>
        <name>substrate</name>
        <note>ligand shared between dimeric partners</note>
    </ligand>
</feature>
<dbReference type="PRINTS" id="PR00076">
    <property type="entry name" value="6PGDHDRGNASE"/>
</dbReference>
<dbReference type="SUPFAM" id="SSF51735">
    <property type="entry name" value="NAD(P)-binding Rossmann-fold domains"/>
    <property type="match status" value="1"/>
</dbReference>
<dbReference type="EMBL" id="JGZU01000015">
    <property type="protein sequence ID" value="KFJ05553.1"/>
    <property type="molecule type" value="Genomic_DNA"/>
</dbReference>
<evidence type="ECO:0000256" key="1">
    <source>
        <dbReference type="ARBA" id="ARBA00008419"/>
    </source>
</evidence>
<dbReference type="AlphaFoldDB" id="A0A087ECQ2"/>
<reference evidence="9 10" key="1">
    <citation type="submission" date="2014-03" db="EMBL/GenBank/DDBJ databases">
        <title>Genomics of Bifidobacteria.</title>
        <authorList>
            <person name="Ventura M."/>
            <person name="Milani C."/>
            <person name="Lugli G.A."/>
        </authorList>
    </citation>
    <scope>NUCLEOTIDE SEQUENCE [LARGE SCALE GENOMIC DNA]</scope>
    <source>
        <strain evidence="9 10">JCM 13495</strain>
    </source>
</reference>
<organism evidence="9 10">
    <name type="scientific">Bifidobacterium tsurumiense</name>
    <dbReference type="NCBI Taxonomy" id="356829"/>
    <lineage>
        <taxon>Bacteria</taxon>
        <taxon>Bacillati</taxon>
        <taxon>Actinomycetota</taxon>
        <taxon>Actinomycetes</taxon>
        <taxon>Bifidobacteriales</taxon>
        <taxon>Bifidobacteriaceae</taxon>
        <taxon>Bifidobacterium</taxon>
    </lineage>
</organism>
<feature type="active site" description="Proton acceptor" evidence="5">
    <location>
        <position position="219"/>
    </location>
</feature>
<sequence>MGVNYCNPLGLSVRLKYVNSVPLQVATVESKGKAMAEAQANIGVVGLAAMGSNLARNLAHHGNTVAVYNRHYDRTETLMNEHGDEGKFVPAHTVEEFVASLSKPRTAIIMVKAGAPTDAVIEELANAMEPGDIIVDGGNAYFPDTIRREKEIRARGLHFVGCGVSGGEEGALNGPSMMPGGTEESWKTLGPILESIAALAEGEPCVTHIGTDGAGHFVKMVHNGIEYADMQLIAESYDLMRRGLGMSAGEIGNVFAKWNEGELNSYLIEITSEVLRQQDAKTGKPLVDVIVDHAGMKGTGTWTVQTALSLAVPVTGISEAVFARGLSSQAEQREEAAKQELAGPEQRIELAQSEREAFIEDIRQALYASKIVAYAQGFDEINAGAKEYGWNIDQAAVARIWRGGCIIRAKFLNRVSDAFESGEANISLLFARYFKDAIASAQSAWRRVVARAAENGIPVPAFSSSLSYYDGLRSDRLPAALIQGQRDLFGAHTYQRVDEPGVFHTLWAAEGRPEIKQD</sequence>
<comment type="catalytic activity">
    <reaction evidence="4 7">
        <text>6-phospho-D-gluconate + NADP(+) = D-ribulose 5-phosphate + CO2 + NADPH</text>
        <dbReference type="Rhea" id="RHEA:10116"/>
        <dbReference type="ChEBI" id="CHEBI:16526"/>
        <dbReference type="ChEBI" id="CHEBI:57783"/>
        <dbReference type="ChEBI" id="CHEBI:58121"/>
        <dbReference type="ChEBI" id="CHEBI:58349"/>
        <dbReference type="ChEBI" id="CHEBI:58759"/>
        <dbReference type="EC" id="1.1.1.44"/>
    </reaction>
</comment>
<evidence type="ECO:0000256" key="6">
    <source>
        <dbReference type="PIRSR" id="PIRSR000109-2"/>
    </source>
</evidence>
<feature type="binding site" description="in other chain" evidence="6">
    <location>
        <begin position="222"/>
        <end position="223"/>
    </location>
    <ligand>
        <name>substrate</name>
        <note>ligand shared between dimeric partners</note>
    </ligand>
</feature>
<dbReference type="InterPro" id="IPR006113">
    <property type="entry name" value="6PGDH_Gnd/GntZ"/>
</dbReference>
<dbReference type="EC" id="1.1.1.44" evidence="4 7"/>
<dbReference type="Pfam" id="PF03446">
    <property type="entry name" value="NAD_binding_2"/>
    <property type="match status" value="1"/>
</dbReference>
<dbReference type="InterPro" id="IPR006183">
    <property type="entry name" value="Pgluconate_DH"/>
</dbReference>
<dbReference type="NCBIfam" id="TIGR00873">
    <property type="entry name" value="gnd"/>
    <property type="match status" value="1"/>
</dbReference>
<evidence type="ECO:0000259" key="8">
    <source>
        <dbReference type="SMART" id="SM01350"/>
    </source>
</evidence>
<dbReference type="FunFam" id="3.40.50.720:FF:000007">
    <property type="entry name" value="6-phosphogluconate dehydrogenase, decarboxylating"/>
    <property type="match status" value="1"/>
</dbReference>
<dbReference type="Gene3D" id="1.20.5.320">
    <property type="entry name" value="6-Phosphogluconate Dehydrogenase, domain 3"/>
    <property type="match status" value="1"/>
</dbReference>
<keyword evidence="2 4" id="KW-0560">Oxidoreductase</keyword>
<keyword evidence="4 7" id="KW-0570">Pentose shunt</keyword>
<dbReference type="InterPro" id="IPR006115">
    <property type="entry name" value="6PGDH_NADP-bd"/>
</dbReference>
<feature type="binding site" description="in other chain" evidence="6">
    <location>
        <position position="139"/>
    </location>
    <ligand>
        <name>substrate</name>
        <note>ligand shared between dimeric partners</note>
    </ligand>
</feature>
<evidence type="ECO:0000256" key="4">
    <source>
        <dbReference type="PIRNR" id="PIRNR000109"/>
    </source>
</evidence>
<dbReference type="GO" id="GO:0050661">
    <property type="term" value="F:NADP binding"/>
    <property type="evidence" value="ECO:0007669"/>
    <property type="project" value="InterPro"/>
</dbReference>
<keyword evidence="4 7" id="KW-0521">NADP</keyword>
<dbReference type="FunFam" id="1.10.1040.10:FF:000002">
    <property type="entry name" value="6-phosphogluconate dehydrogenase, decarboxylating"/>
    <property type="match status" value="1"/>
</dbReference>
<feature type="domain" description="6-phosphogluconate dehydrogenase C-terminal" evidence="8">
    <location>
        <begin position="215"/>
        <end position="508"/>
    </location>
</feature>
<dbReference type="InterPro" id="IPR013328">
    <property type="entry name" value="6PGD_dom2"/>
</dbReference>
<dbReference type="NCBIfam" id="NF006765">
    <property type="entry name" value="PRK09287.1"/>
    <property type="match status" value="1"/>
</dbReference>
<feature type="binding site" description="in other chain" evidence="6">
    <location>
        <position position="227"/>
    </location>
    <ligand>
        <name>substrate</name>
        <note>ligand shared between dimeric partners</note>
    </ligand>
</feature>
<dbReference type="STRING" id="356829.BITS_0235"/>
<feature type="binding site" evidence="6">
    <location>
        <position position="486"/>
    </location>
    <ligand>
        <name>substrate</name>
        <note>ligand shared between dimeric partners</note>
    </ligand>
</feature>
<dbReference type="Proteomes" id="UP000029080">
    <property type="component" value="Unassembled WGS sequence"/>
</dbReference>
<keyword evidence="10" id="KW-1185">Reference proteome</keyword>
<dbReference type="GO" id="GO:0006098">
    <property type="term" value="P:pentose-phosphate shunt"/>
    <property type="evidence" value="ECO:0007669"/>
    <property type="project" value="UniProtKB-UniPathway"/>
</dbReference>
<dbReference type="PANTHER" id="PTHR11811">
    <property type="entry name" value="6-PHOSPHOGLUCONATE DEHYDROGENASE"/>
    <property type="match status" value="1"/>
</dbReference>
<feature type="binding site" description="in other chain" evidence="6">
    <location>
        <position position="324"/>
    </location>
    <ligand>
        <name>substrate</name>
        <note>ligand shared between dimeric partners</note>
    </ligand>
</feature>
<evidence type="ECO:0000256" key="5">
    <source>
        <dbReference type="PIRSR" id="PIRSR000109-1"/>
    </source>
</evidence>
<comment type="function">
    <text evidence="4">Catalyzes the oxidative decarboxylation of 6-phosphogluconate to ribulose 5-phosphate and CO(2), with concomitant reduction of NADP to NADPH.</text>
</comment>
<gene>
    <name evidence="9" type="ORF">BITS_0235</name>
</gene>
<dbReference type="Pfam" id="PF00393">
    <property type="entry name" value="6PGD"/>
    <property type="match status" value="1"/>
</dbReference>
<comment type="pathway">
    <text evidence="4 7">Carbohydrate degradation; pentose phosphate pathway; D-ribulose 5-phosphate from D-glucose 6-phosphate (oxidative stage): step 3/3.</text>
</comment>
<dbReference type="SUPFAM" id="SSF48179">
    <property type="entry name" value="6-phosphogluconate dehydrogenase C-terminal domain-like"/>
    <property type="match status" value="1"/>
</dbReference>
<feature type="active site" description="Proton donor" evidence="5">
    <location>
        <position position="226"/>
    </location>
</feature>
<evidence type="ECO:0000256" key="2">
    <source>
        <dbReference type="ARBA" id="ARBA00023002"/>
    </source>
</evidence>
<evidence type="ECO:0000313" key="9">
    <source>
        <dbReference type="EMBL" id="KFJ05553.1"/>
    </source>
</evidence>
<dbReference type="SMART" id="SM01350">
    <property type="entry name" value="6PGD"/>
    <property type="match status" value="1"/>
</dbReference>
<evidence type="ECO:0000313" key="10">
    <source>
        <dbReference type="Proteomes" id="UP000029080"/>
    </source>
</evidence>